<dbReference type="RefSeq" id="WP_139201509.1">
    <property type="nucleotide sequence ID" value="NZ_FOCE01000001.1"/>
</dbReference>
<feature type="signal peptide" evidence="1">
    <location>
        <begin position="1"/>
        <end position="19"/>
    </location>
</feature>
<dbReference type="AlphaFoldDB" id="A0A1H7Z630"/>
<organism evidence="2 3">
    <name type="scientific">Gemmobacter aquatilis</name>
    <dbReference type="NCBI Taxonomy" id="933059"/>
    <lineage>
        <taxon>Bacteria</taxon>
        <taxon>Pseudomonadati</taxon>
        <taxon>Pseudomonadota</taxon>
        <taxon>Alphaproteobacteria</taxon>
        <taxon>Rhodobacterales</taxon>
        <taxon>Paracoccaceae</taxon>
        <taxon>Gemmobacter</taxon>
    </lineage>
</organism>
<dbReference type="STRING" id="933059.SAMN04488103_101414"/>
<dbReference type="EMBL" id="FOCE01000001">
    <property type="protein sequence ID" value="SEM53786.1"/>
    <property type="molecule type" value="Genomic_DNA"/>
</dbReference>
<proteinExistence type="predicted"/>
<evidence type="ECO:0000256" key="1">
    <source>
        <dbReference type="SAM" id="SignalP"/>
    </source>
</evidence>
<evidence type="ECO:0000313" key="3">
    <source>
        <dbReference type="Proteomes" id="UP000198761"/>
    </source>
</evidence>
<accession>A0A1H7Z630</accession>
<dbReference type="Proteomes" id="UP000198761">
    <property type="component" value="Unassembled WGS sequence"/>
</dbReference>
<keyword evidence="3" id="KW-1185">Reference proteome</keyword>
<dbReference type="OrthoDB" id="7863881at2"/>
<gene>
    <name evidence="2" type="ORF">SAMN04488103_101414</name>
</gene>
<protein>
    <submittedName>
        <fullName evidence="2">Uncharacterized protein</fullName>
    </submittedName>
</protein>
<evidence type="ECO:0000313" key="2">
    <source>
        <dbReference type="EMBL" id="SEM53786.1"/>
    </source>
</evidence>
<reference evidence="2 3" key="1">
    <citation type="submission" date="2016-10" db="EMBL/GenBank/DDBJ databases">
        <authorList>
            <person name="de Groot N.N."/>
        </authorList>
    </citation>
    <scope>NUCLEOTIDE SEQUENCE [LARGE SCALE GENOMIC DNA]</scope>
    <source>
        <strain evidence="2 3">DSM 3857</strain>
    </source>
</reference>
<feature type="chain" id="PRO_5011662989" evidence="1">
    <location>
        <begin position="20"/>
        <end position="150"/>
    </location>
</feature>
<keyword evidence="1" id="KW-0732">Signal</keyword>
<sequence length="150" mass="15950">MNRFAAVCCLALIPSGAWSQTVSDAALAECQADGKAFTSVKECLPETELALQMLTAVASPELYGDAGAAIVSACAEVNEMSPQRWACVRNAISDAVELLEMVGSADKIADARFKGVSDPAILEKLKVKEDAVQATFGDHMWGGTMFYKLK</sequence>
<name>A0A1H7Z630_9RHOB</name>